<dbReference type="PROSITE" id="PS51037">
    <property type="entry name" value="YEATS"/>
    <property type="match status" value="1"/>
</dbReference>
<name>H3C0H0_TETNG</name>
<reference evidence="5" key="1">
    <citation type="journal article" date="2004" name="Nature">
        <title>Genome duplication in the teleost fish Tetraodon nigroviridis reveals the early vertebrate proto-karyotype.</title>
        <authorList>
            <person name="Jaillon O."/>
            <person name="Aury J.-M."/>
            <person name="Brunet F."/>
            <person name="Petit J.-L."/>
            <person name="Stange-Thomann N."/>
            <person name="Mauceli E."/>
            <person name="Bouneau L."/>
            <person name="Fischer C."/>
            <person name="Ozouf-Costaz C."/>
            <person name="Bernot A."/>
            <person name="Nicaud S."/>
            <person name="Jaffe D."/>
            <person name="Fisher S."/>
            <person name="Lutfalla G."/>
            <person name="Dossat C."/>
            <person name="Segurens B."/>
            <person name="Dasilva C."/>
            <person name="Salanoubat M."/>
            <person name="Levy M."/>
            <person name="Boudet N."/>
            <person name="Castellano S."/>
            <person name="Anthouard V."/>
            <person name="Jubin C."/>
            <person name="Castelli V."/>
            <person name="Katinka M."/>
            <person name="Vacherie B."/>
            <person name="Biemont C."/>
            <person name="Skalli Z."/>
            <person name="Cattolico L."/>
            <person name="Poulain J."/>
            <person name="De Berardinis V."/>
            <person name="Cruaud C."/>
            <person name="Duprat S."/>
            <person name="Brottier P."/>
            <person name="Coutanceau J.-P."/>
            <person name="Gouzy J."/>
            <person name="Parra G."/>
            <person name="Lardier G."/>
            <person name="Chapple C."/>
            <person name="McKernan K.J."/>
            <person name="McEwan P."/>
            <person name="Bosak S."/>
            <person name="Kellis M."/>
            <person name="Volff J.-N."/>
            <person name="Guigo R."/>
            <person name="Zody M.C."/>
            <person name="Mesirov J."/>
            <person name="Lindblad-Toh K."/>
            <person name="Birren B."/>
            <person name="Nusbaum C."/>
            <person name="Kahn D."/>
            <person name="Robinson-Rechavi M."/>
            <person name="Laudet V."/>
            <person name="Schachter V."/>
            <person name="Quetier F."/>
            <person name="Saurin W."/>
            <person name="Scarpelli C."/>
            <person name="Wincker P."/>
            <person name="Lander E.S."/>
            <person name="Weissenbach J."/>
            <person name="Roest Crollius H."/>
        </authorList>
    </citation>
    <scope>NUCLEOTIDE SEQUENCE [LARGE SCALE GENOMIC DNA]</scope>
</reference>
<dbReference type="PANTHER" id="PTHR47827:SF5">
    <property type="entry name" value="PROTEIN AF-9"/>
    <property type="match status" value="1"/>
</dbReference>
<proteinExistence type="predicted"/>
<evidence type="ECO:0000256" key="1">
    <source>
        <dbReference type="ARBA" id="ARBA00023242"/>
    </source>
</evidence>
<dbReference type="GeneTree" id="ENSGT00940000155903"/>
<dbReference type="InterPro" id="IPR052790">
    <property type="entry name" value="YEATS_domain"/>
</dbReference>
<protein>
    <recommendedName>
        <fullName evidence="3">YEATS domain-containing protein</fullName>
    </recommendedName>
</protein>
<dbReference type="Pfam" id="PF03366">
    <property type="entry name" value="YEATS"/>
    <property type="match status" value="1"/>
</dbReference>
<evidence type="ECO:0000313" key="5">
    <source>
        <dbReference type="Proteomes" id="UP000007303"/>
    </source>
</evidence>
<dbReference type="PANTHER" id="PTHR47827">
    <property type="entry name" value="AHD DOMAIN-CONTAINING PROTEIN"/>
    <property type="match status" value="1"/>
</dbReference>
<dbReference type="Proteomes" id="UP000007303">
    <property type="component" value="Unassembled WGS sequence"/>
</dbReference>
<organism evidence="4 5">
    <name type="scientific">Tetraodon nigroviridis</name>
    <name type="common">Spotted green pufferfish</name>
    <name type="synonym">Chelonodon nigroviridis</name>
    <dbReference type="NCBI Taxonomy" id="99883"/>
    <lineage>
        <taxon>Eukaryota</taxon>
        <taxon>Metazoa</taxon>
        <taxon>Chordata</taxon>
        <taxon>Craniata</taxon>
        <taxon>Vertebrata</taxon>
        <taxon>Euteleostomi</taxon>
        <taxon>Actinopterygii</taxon>
        <taxon>Neopterygii</taxon>
        <taxon>Teleostei</taxon>
        <taxon>Neoteleostei</taxon>
        <taxon>Acanthomorphata</taxon>
        <taxon>Eupercaria</taxon>
        <taxon>Tetraodontiformes</taxon>
        <taxon>Tetradontoidea</taxon>
        <taxon>Tetraodontidae</taxon>
        <taxon>Tetraodon</taxon>
    </lineage>
</organism>
<comment type="subcellular location">
    <subcellularLocation>
        <location evidence="2">Nucleus</location>
    </subcellularLocation>
</comment>
<feature type="domain" description="YEATS" evidence="3">
    <location>
        <begin position="1"/>
        <end position="64"/>
    </location>
</feature>
<reference evidence="4" key="3">
    <citation type="submission" date="2025-09" db="UniProtKB">
        <authorList>
            <consortium name="Ensembl"/>
        </authorList>
    </citation>
    <scope>IDENTIFICATION</scope>
</reference>
<sequence length="64" mass="7635">FPPQGGVQVKLERGHRAHVRKRATAEGFTHDWTVFVRGPERRNIQHFVDKVVFYLHESFPRPRR</sequence>
<dbReference type="GO" id="GO:0045893">
    <property type="term" value="P:positive regulation of DNA-templated transcription"/>
    <property type="evidence" value="ECO:0007669"/>
    <property type="project" value="TreeGrafter"/>
</dbReference>
<dbReference type="Gene3D" id="2.60.40.1970">
    <property type="entry name" value="YEATS domain"/>
    <property type="match status" value="1"/>
</dbReference>
<accession>H3C0H0</accession>
<dbReference type="HOGENOM" id="CLU_194166_0_0_1"/>
<evidence type="ECO:0000256" key="2">
    <source>
        <dbReference type="PROSITE-ProRule" id="PRU00376"/>
    </source>
</evidence>
<keyword evidence="5" id="KW-1185">Reference proteome</keyword>
<keyword evidence="1 2" id="KW-0539">Nucleus</keyword>
<dbReference type="STRING" id="99883.ENSTNIP00000001736"/>
<dbReference type="OMA" id="NEIQRND"/>
<evidence type="ECO:0000259" key="3">
    <source>
        <dbReference type="PROSITE" id="PS51037"/>
    </source>
</evidence>
<dbReference type="GO" id="GO:0003682">
    <property type="term" value="F:chromatin binding"/>
    <property type="evidence" value="ECO:0007669"/>
    <property type="project" value="TreeGrafter"/>
</dbReference>
<dbReference type="GO" id="GO:0008023">
    <property type="term" value="C:transcription elongation factor complex"/>
    <property type="evidence" value="ECO:0007669"/>
    <property type="project" value="TreeGrafter"/>
</dbReference>
<evidence type="ECO:0000313" key="4">
    <source>
        <dbReference type="Ensembl" id="ENSTNIP00000001736.1"/>
    </source>
</evidence>
<dbReference type="InterPro" id="IPR038704">
    <property type="entry name" value="YEAST_sf"/>
</dbReference>
<dbReference type="InParanoid" id="H3C0H0"/>
<dbReference type="Ensembl" id="ENSTNIT00000000437.1">
    <property type="protein sequence ID" value="ENSTNIP00000001736.1"/>
    <property type="gene ID" value="ENSTNIG00000000281.1"/>
</dbReference>
<dbReference type="AlphaFoldDB" id="H3C0H0"/>
<reference evidence="4" key="2">
    <citation type="submission" date="2025-08" db="UniProtKB">
        <authorList>
            <consortium name="Ensembl"/>
        </authorList>
    </citation>
    <scope>IDENTIFICATION</scope>
</reference>
<dbReference type="InterPro" id="IPR055129">
    <property type="entry name" value="YEATS_dom"/>
</dbReference>